<protein>
    <submittedName>
        <fullName evidence="2">Uncharacterized protein</fullName>
    </submittedName>
</protein>
<gene>
    <name evidence="2" type="ORF">Taro_009753</name>
</gene>
<evidence type="ECO:0000313" key="3">
    <source>
        <dbReference type="Proteomes" id="UP000652761"/>
    </source>
</evidence>
<evidence type="ECO:0000313" key="2">
    <source>
        <dbReference type="EMBL" id="MQL77347.1"/>
    </source>
</evidence>
<name>A0A843U5Q7_COLES</name>
<feature type="region of interest" description="Disordered" evidence="1">
    <location>
        <begin position="70"/>
        <end position="90"/>
    </location>
</feature>
<dbReference type="AlphaFoldDB" id="A0A843U5Q7"/>
<evidence type="ECO:0000256" key="1">
    <source>
        <dbReference type="SAM" id="MobiDB-lite"/>
    </source>
</evidence>
<organism evidence="2 3">
    <name type="scientific">Colocasia esculenta</name>
    <name type="common">Wild taro</name>
    <name type="synonym">Arum esculentum</name>
    <dbReference type="NCBI Taxonomy" id="4460"/>
    <lineage>
        <taxon>Eukaryota</taxon>
        <taxon>Viridiplantae</taxon>
        <taxon>Streptophyta</taxon>
        <taxon>Embryophyta</taxon>
        <taxon>Tracheophyta</taxon>
        <taxon>Spermatophyta</taxon>
        <taxon>Magnoliopsida</taxon>
        <taxon>Liliopsida</taxon>
        <taxon>Araceae</taxon>
        <taxon>Aroideae</taxon>
        <taxon>Colocasieae</taxon>
        <taxon>Colocasia</taxon>
    </lineage>
</organism>
<proteinExistence type="predicted"/>
<keyword evidence="3" id="KW-1185">Reference proteome</keyword>
<dbReference type="Proteomes" id="UP000652761">
    <property type="component" value="Unassembled WGS sequence"/>
</dbReference>
<comment type="caution">
    <text evidence="2">The sequence shown here is derived from an EMBL/GenBank/DDBJ whole genome shotgun (WGS) entry which is preliminary data.</text>
</comment>
<sequence>MRLRTGRRPRNILLALTCGGSGTGEGLAGDQCRLLVSVPPTKSALQVTKRQVQQSLSHCRLSLSQTYNSSKGVRVSRSDDTDLDGTTQVPGQSPALTAWLTENLGHPTGEVTTVGIVLLATYTKPHARHTNHVKTHHAGGNIDYRRWDVHGKVSGHLSPS</sequence>
<accession>A0A843U5Q7</accession>
<dbReference type="EMBL" id="NMUH01000344">
    <property type="protein sequence ID" value="MQL77347.1"/>
    <property type="molecule type" value="Genomic_DNA"/>
</dbReference>
<reference evidence="2" key="1">
    <citation type="submission" date="2017-07" db="EMBL/GenBank/DDBJ databases">
        <title>Taro Niue Genome Assembly and Annotation.</title>
        <authorList>
            <person name="Atibalentja N."/>
            <person name="Keating K."/>
            <person name="Fields C.J."/>
        </authorList>
    </citation>
    <scope>NUCLEOTIDE SEQUENCE</scope>
    <source>
        <strain evidence="2">Niue_2</strain>
        <tissue evidence="2">Leaf</tissue>
    </source>
</reference>